<reference evidence="1" key="1">
    <citation type="journal article" date="2012" name="PLoS ONE">
        <title>Gene sets for utilization of primary and secondary nutrition supplies in the distal gut of endangered iberian lynx.</title>
        <authorList>
            <person name="Alcaide M."/>
            <person name="Messina E."/>
            <person name="Richter M."/>
            <person name="Bargiela R."/>
            <person name="Peplies J."/>
            <person name="Huws S.A."/>
            <person name="Newbold C.J."/>
            <person name="Golyshin P.N."/>
            <person name="Simon M.A."/>
            <person name="Lopez G."/>
            <person name="Yakimov M.M."/>
            <person name="Ferrer M."/>
        </authorList>
    </citation>
    <scope>NUCLEOTIDE SEQUENCE</scope>
</reference>
<dbReference type="EMBL" id="AMCI01007739">
    <property type="protein sequence ID" value="EJW92128.1"/>
    <property type="molecule type" value="Genomic_DNA"/>
</dbReference>
<proteinExistence type="predicted"/>
<organism evidence="1">
    <name type="scientific">gut metagenome</name>
    <dbReference type="NCBI Taxonomy" id="749906"/>
    <lineage>
        <taxon>unclassified sequences</taxon>
        <taxon>metagenomes</taxon>
        <taxon>organismal metagenomes</taxon>
    </lineage>
</organism>
<comment type="caution">
    <text evidence="1">The sequence shown here is derived from an EMBL/GenBank/DDBJ whole genome shotgun (WGS) entry which is preliminary data.</text>
</comment>
<name>J9FCI0_9ZZZZ</name>
<gene>
    <name evidence="1" type="ORF">EVA_19763</name>
</gene>
<dbReference type="AlphaFoldDB" id="J9FCI0"/>
<sequence length="107" mass="11735">MSAFRFSTAIFSIKKNNSAVFLNSFVTKPGCFARKGPGISSQYSPIIEEDTSLCYRIPPKISLNLSNLLGLFTNPFKADGLSLVVSPVYLQLFSQAALHFSSPKLKI</sequence>
<evidence type="ECO:0000313" key="1">
    <source>
        <dbReference type="EMBL" id="EJW92128.1"/>
    </source>
</evidence>
<protein>
    <submittedName>
        <fullName evidence="1">Uncharacterized protein</fullName>
    </submittedName>
</protein>
<accession>J9FCI0</accession>